<sequence length="35" mass="3929">DLKSSESISSELVFSVLERSELVLSELEIFSLQKS</sequence>
<organism evidence="1 2">
    <name type="scientific">Trifolium medium</name>
    <dbReference type="NCBI Taxonomy" id="97028"/>
    <lineage>
        <taxon>Eukaryota</taxon>
        <taxon>Viridiplantae</taxon>
        <taxon>Streptophyta</taxon>
        <taxon>Embryophyta</taxon>
        <taxon>Tracheophyta</taxon>
        <taxon>Spermatophyta</taxon>
        <taxon>Magnoliopsida</taxon>
        <taxon>eudicotyledons</taxon>
        <taxon>Gunneridae</taxon>
        <taxon>Pentapetalae</taxon>
        <taxon>rosids</taxon>
        <taxon>fabids</taxon>
        <taxon>Fabales</taxon>
        <taxon>Fabaceae</taxon>
        <taxon>Papilionoideae</taxon>
        <taxon>50 kb inversion clade</taxon>
        <taxon>NPAAA clade</taxon>
        <taxon>Hologalegina</taxon>
        <taxon>IRL clade</taxon>
        <taxon>Trifolieae</taxon>
        <taxon>Trifolium</taxon>
    </lineage>
</organism>
<evidence type="ECO:0000313" key="2">
    <source>
        <dbReference type="Proteomes" id="UP000265520"/>
    </source>
</evidence>
<accession>A0A392S040</accession>
<dbReference type="EMBL" id="LXQA010302065">
    <property type="protein sequence ID" value="MCI42238.1"/>
    <property type="molecule type" value="Genomic_DNA"/>
</dbReference>
<name>A0A392S040_9FABA</name>
<evidence type="ECO:0000313" key="1">
    <source>
        <dbReference type="EMBL" id="MCI42238.1"/>
    </source>
</evidence>
<proteinExistence type="predicted"/>
<comment type="caution">
    <text evidence="1">The sequence shown here is derived from an EMBL/GenBank/DDBJ whole genome shotgun (WGS) entry which is preliminary data.</text>
</comment>
<dbReference type="Proteomes" id="UP000265520">
    <property type="component" value="Unassembled WGS sequence"/>
</dbReference>
<reference evidence="1 2" key="1">
    <citation type="journal article" date="2018" name="Front. Plant Sci.">
        <title>Red Clover (Trifolium pratense) and Zigzag Clover (T. medium) - A Picture of Genomic Similarities and Differences.</title>
        <authorList>
            <person name="Dluhosova J."/>
            <person name="Istvanek J."/>
            <person name="Nedelnik J."/>
            <person name="Repkova J."/>
        </authorList>
    </citation>
    <scope>NUCLEOTIDE SEQUENCE [LARGE SCALE GENOMIC DNA]</scope>
    <source>
        <strain evidence="2">cv. 10/8</strain>
        <tissue evidence="1">Leaf</tissue>
    </source>
</reference>
<keyword evidence="2" id="KW-1185">Reference proteome</keyword>
<feature type="non-terminal residue" evidence="1">
    <location>
        <position position="1"/>
    </location>
</feature>
<protein>
    <submittedName>
        <fullName evidence="1">Uncharacterized protein</fullName>
    </submittedName>
</protein>
<dbReference type="AlphaFoldDB" id="A0A392S040"/>